<keyword evidence="2 5" id="KW-0328">Glycosyltransferase</keyword>
<feature type="binding site" evidence="5">
    <location>
        <position position="156"/>
    </location>
    <ligand>
        <name>xanthine</name>
        <dbReference type="ChEBI" id="CHEBI:17712"/>
    </ligand>
</feature>
<dbReference type="CDD" id="cd06223">
    <property type="entry name" value="PRTases_typeI"/>
    <property type="match status" value="1"/>
</dbReference>
<feature type="domain" description="Phosphoribosyltransferase" evidence="7">
    <location>
        <begin position="36"/>
        <end position="157"/>
    </location>
</feature>
<dbReference type="HAMAP" id="MF_01184">
    <property type="entry name" value="XPRTase"/>
    <property type="match status" value="1"/>
</dbReference>
<protein>
    <recommendedName>
        <fullName evidence="5 6">Xanthine phosphoribosyltransferase</fullName>
        <shortName evidence="5">XPRTase</shortName>
        <ecNumber evidence="5 6">2.4.2.22</ecNumber>
    </recommendedName>
</protein>
<comment type="similarity">
    <text evidence="5">Belongs to the purine/pyrimidine phosphoribosyltransferase family. Xpt subfamily.</text>
</comment>
<dbReference type="GO" id="GO:0006166">
    <property type="term" value="P:purine ribonucleoside salvage"/>
    <property type="evidence" value="ECO:0007669"/>
    <property type="project" value="UniProtKB-KW"/>
</dbReference>
<accession>R8HTD8</accession>
<dbReference type="GO" id="GO:0046110">
    <property type="term" value="P:xanthine metabolic process"/>
    <property type="evidence" value="ECO:0007669"/>
    <property type="project" value="UniProtKB-UniRule"/>
</dbReference>
<reference evidence="8 9" key="1">
    <citation type="submission" date="2012-12" db="EMBL/GenBank/DDBJ databases">
        <title>The Genome Sequence of Bacillus cereus VD021.</title>
        <authorList>
            <consortium name="The Broad Institute Genome Sequencing Platform"/>
            <consortium name="The Broad Institute Genome Sequencing Center for Infectious Disease"/>
            <person name="Feldgarden M."/>
            <person name="Van der Auwera G.A."/>
            <person name="Mahillon J."/>
            <person name="Duprez V."/>
            <person name="Timmery S."/>
            <person name="Mattelet C."/>
            <person name="Dierick K."/>
            <person name="Sun M."/>
            <person name="Yu Z."/>
            <person name="Zhu L."/>
            <person name="Hu X."/>
            <person name="Shank E.B."/>
            <person name="Swiecicka I."/>
            <person name="Hansen B.M."/>
            <person name="Andrup L."/>
            <person name="Walker B."/>
            <person name="Young S.K."/>
            <person name="Zeng Q."/>
            <person name="Gargeya S."/>
            <person name="Fitzgerald M."/>
            <person name="Haas B."/>
            <person name="Abouelleil A."/>
            <person name="Alvarado L."/>
            <person name="Arachchi H.M."/>
            <person name="Berlin A.M."/>
            <person name="Chapman S.B."/>
            <person name="Dewar J."/>
            <person name="Goldberg J."/>
            <person name="Griggs A."/>
            <person name="Gujja S."/>
            <person name="Hansen M."/>
            <person name="Howarth C."/>
            <person name="Imamovic A."/>
            <person name="Larimer J."/>
            <person name="McCowan C."/>
            <person name="Murphy C."/>
            <person name="Neiman D."/>
            <person name="Pearson M."/>
            <person name="Priest M."/>
            <person name="Roberts A."/>
            <person name="Saif S."/>
            <person name="Shea T."/>
            <person name="Sisk P."/>
            <person name="Sykes S."/>
            <person name="Wortman J."/>
            <person name="Nusbaum C."/>
            <person name="Birren B."/>
        </authorList>
    </citation>
    <scope>NUCLEOTIDE SEQUENCE [LARGE SCALE GENOMIC DNA]</scope>
    <source>
        <strain evidence="8 9">VD021</strain>
    </source>
</reference>
<proteinExistence type="inferred from homology"/>
<evidence type="ECO:0000256" key="4">
    <source>
        <dbReference type="ARBA" id="ARBA00022726"/>
    </source>
</evidence>
<dbReference type="Pfam" id="PF00156">
    <property type="entry name" value="Pribosyltran"/>
    <property type="match status" value="1"/>
</dbReference>
<dbReference type="NCBIfam" id="TIGR01744">
    <property type="entry name" value="XPRTase"/>
    <property type="match status" value="1"/>
</dbReference>
<evidence type="ECO:0000256" key="6">
    <source>
        <dbReference type="NCBIfam" id="TIGR01744"/>
    </source>
</evidence>
<name>R8HTD8_BACCE</name>
<evidence type="ECO:0000256" key="1">
    <source>
        <dbReference type="ARBA" id="ARBA00022490"/>
    </source>
</evidence>
<dbReference type="EC" id="2.4.2.22" evidence="5 6"/>
<dbReference type="GO" id="GO:0000310">
    <property type="term" value="F:xanthine phosphoribosyltransferase activity"/>
    <property type="evidence" value="ECO:0007669"/>
    <property type="project" value="UniProtKB-UniRule"/>
</dbReference>
<dbReference type="GO" id="GO:0005737">
    <property type="term" value="C:cytoplasm"/>
    <property type="evidence" value="ECO:0007669"/>
    <property type="project" value="UniProtKB-SubCell"/>
</dbReference>
<evidence type="ECO:0000256" key="2">
    <source>
        <dbReference type="ARBA" id="ARBA00022676"/>
    </source>
</evidence>
<feature type="binding site" evidence="5">
    <location>
        <begin position="128"/>
        <end position="132"/>
    </location>
    <ligand>
        <name>5-phospho-alpha-D-ribose 1-diphosphate</name>
        <dbReference type="ChEBI" id="CHEBI:58017"/>
    </ligand>
</feature>
<comment type="catalytic activity">
    <reaction evidence="5">
        <text>XMP + diphosphate = xanthine + 5-phospho-alpha-D-ribose 1-diphosphate</text>
        <dbReference type="Rhea" id="RHEA:10800"/>
        <dbReference type="ChEBI" id="CHEBI:17712"/>
        <dbReference type="ChEBI" id="CHEBI:33019"/>
        <dbReference type="ChEBI" id="CHEBI:57464"/>
        <dbReference type="ChEBI" id="CHEBI:58017"/>
        <dbReference type="EC" id="2.4.2.22"/>
    </reaction>
</comment>
<comment type="subunit">
    <text evidence="5">Homodimer.</text>
</comment>
<evidence type="ECO:0000256" key="3">
    <source>
        <dbReference type="ARBA" id="ARBA00022679"/>
    </source>
</evidence>
<comment type="function">
    <text evidence="5">Converts the preformed base xanthine, a product of nucleic acid breakdown, to xanthosine 5'-monophosphate (XMP), so it can be reused for RNA or DNA synthesis.</text>
</comment>
<dbReference type="AlphaFoldDB" id="R8HTD8"/>
<keyword evidence="3 5" id="KW-0808">Transferase</keyword>
<comment type="subcellular location">
    <subcellularLocation>
        <location evidence="5">Cytoplasm</location>
    </subcellularLocation>
</comment>
<evidence type="ECO:0000259" key="7">
    <source>
        <dbReference type="Pfam" id="PF00156"/>
    </source>
</evidence>
<dbReference type="Gene3D" id="3.40.50.2020">
    <property type="match status" value="1"/>
</dbReference>
<dbReference type="Proteomes" id="UP000014040">
    <property type="component" value="Unassembled WGS sequence"/>
</dbReference>
<comment type="pathway">
    <text evidence="5">Purine metabolism; XMP biosynthesis via salvage pathway; XMP from xanthine: step 1/1.</text>
</comment>
<dbReference type="RefSeq" id="WP_016101465.1">
    <property type="nucleotide sequence ID" value="NZ_KB976279.1"/>
</dbReference>
<dbReference type="EMBL" id="AHES01000013">
    <property type="protein sequence ID" value="EOO76036.1"/>
    <property type="molecule type" value="Genomic_DNA"/>
</dbReference>
<evidence type="ECO:0000313" key="9">
    <source>
        <dbReference type="Proteomes" id="UP000014040"/>
    </source>
</evidence>
<keyword evidence="4 5" id="KW-0660">Purine salvage</keyword>
<feature type="binding site" evidence="5">
    <location>
        <position position="20"/>
    </location>
    <ligand>
        <name>xanthine</name>
        <dbReference type="ChEBI" id="CHEBI:17712"/>
    </ligand>
</feature>
<evidence type="ECO:0000313" key="8">
    <source>
        <dbReference type="EMBL" id="EOO76036.1"/>
    </source>
</evidence>
<dbReference type="InterPro" id="IPR050118">
    <property type="entry name" value="Pur/Pyrimidine_PRTase"/>
</dbReference>
<dbReference type="HOGENOM" id="CLU_099015_0_0_9"/>
<dbReference type="InterPro" id="IPR010079">
    <property type="entry name" value="Xanthine_PRibTrfase"/>
</dbReference>
<sequence>MKVLQEKILNEGKVLSGDVLKVDAFLNHQIDPVLMQEIGKEFARRFKEENITKIVTIESSGIAPAVMAALELGVKVVFARKRKSLTLQDNMYVANVYSFTKQETNEISLSRNHIDENDHVLIIDDFLANGQAALGLMSLVEQAGASIAGIGIVIEKAFQDGGKKLREQGVRVESLAEIASLDNGTVTFVQQETAEVN</sequence>
<feature type="binding site" evidence="5">
    <location>
        <position position="27"/>
    </location>
    <ligand>
        <name>xanthine</name>
        <dbReference type="ChEBI" id="CHEBI:17712"/>
    </ligand>
</feature>
<evidence type="ECO:0000256" key="5">
    <source>
        <dbReference type="HAMAP-Rule" id="MF_01184"/>
    </source>
</evidence>
<dbReference type="PANTHER" id="PTHR43864">
    <property type="entry name" value="HYPOXANTHINE/GUANINE PHOSPHORIBOSYLTRANSFERASE"/>
    <property type="match status" value="1"/>
</dbReference>
<keyword evidence="1 5" id="KW-0963">Cytoplasm</keyword>
<dbReference type="SUPFAM" id="SSF53271">
    <property type="entry name" value="PRTase-like"/>
    <property type="match status" value="1"/>
</dbReference>
<dbReference type="UniPathway" id="UPA00602">
    <property type="reaction ID" value="UER00658"/>
</dbReference>
<gene>
    <name evidence="5" type="primary">xpt</name>
    <name evidence="8" type="ORF">IIC_01779</name>
</gene>
<dbReference type="InterPro" id="IPR029057">
    <property type="entry name" value="PRTase-like"/>
</dbReference>
<dbReference type="InterPro" id="IPR000836">
    <property type="entry name" value="PRTase_dom"/>
</dbReference>
<dbReference type="GO" id="GO:0032265">
    <property type="term" value="P:XMP salvage"/>
    <property type="evidence" value="ECO:0007669"/>
    <property type="project" value="UniProtKB-UniRule"/>
</dbReference>
<dbReference type="NCBIfam" id="NF006671">
    <property type="entry name" value="PRK09219.1"/>
    <property type="match status" value="1"/>
</dbReference>
<comment type="caution">
    <text evidence="8">The sequence shown here is derived from an EMBL/GenBank/DDBJ whole genome shotgun (WGS) entry which is preliminary data.</text>
</comment>
<dbReference type="PATRIC" id="fig|1053224.3.peg.1811"/>
<organism evidence="8 9">
    <name type="scientific">Bacillus cereus VD021</name>
    <dbReference type="NCBI Taxonomy" id="1053224"/>
    <lineage>
        <taxon>Bacteria</taxon>
        <taxon>Bacillati</taxon>
        <taxon>Bacillota</taxon>
        <taxon>Bacilli</taxon>
        <taxon>Bacillales</taxon>
        <taxon>Bacillaceae</taxon>
        <taxon>Bacillus</taxon>
        <taxon>Bacillus cereus group</taxon>
    </lineage>
</organism>
<dbReference type="PANTHER" id="PTHR43864:SF1">
    <property type="entry name" value="XANTHINE PHOSPHORIBOSYLTRANSFERASE"/>
    <property type="match status" value="1"/>
</dbReference>